<accession>A0ABT3H1R5</accession>
<dbReference type="SUPFAM" id="SSF52172">
    <property type="entry name" value="CheY-like"/>
    <property type="match status" value="1"/>
</dbReference>
<organism evidence="1 2">
    <name type="scientific">Pararhodobacter zhoushanensis</name>
    <dbReference type="NCBI Taxonomy" id="2479545"/>
    <lineage>
        <taxon>Bacteria</taxon>
        <taxon>Pseudomonadati</taxon>
        <taxon>Pseudomonadota</taxon>
        <taxon>Alphaproteobacteria</taxon>
        <taxon>Rhodobacterales</taxon>
        <taxon>Paracoccaceae</taxon>
        <taxon>Pararhodobacter</taxon>
    </lineage>
</organism>
<evidence type="ECO:0000313" key="2">
    <source>
        <dbReference type="Proteomes" id="UP001208938"/>
    </source>
</evidence>
<dbReference type="EMBL" id="JAPDFL010000001">
    <property type="protein sequence ID" value="MCW1933670.1"/>
    <property type="molecule type" value="Genomic_DNA"/>
</dbReference>
<keyword evidence="2" id="KW-1185">Reference proteome</keyword>
<dbReference type="Proteomes" id="UP001208938">
    <property type="component" value="Unassembled WGS sequence"/>
</dbReference>
<gene>
    <name evidence="1" type="ORF">OKW52_15740</name>
</gene>
<reference evidence="1 2" key="1">
    <citation type="submission" date="2022-10" db="EMBL/GenBank/DDBJ databases">
        <title>Pararhodobacter sp. nov., isolated from marine algae.</title>
        <authorList>
            <person name="Choi B.J."/>
            <person name="Kim J.M."/>
            <person name="Lee J.K."/>
            <person name="Choi D.G."/>
            <person name="Jeon C.O."/>
        </authorList>
    </citation>
    <scope>NUCLEOTIDE SEQUENCE [LARGE SCALE GENOMIC DNA]</scope>
    <source>
        <strain evidence="1 2">ZQ420</strain>
    </source>
</reference>
<name>A0ABT3H1R5_9RHOB</name>
<evidence type="ECO:0008006" key="3">
    <source>
        <dbReference type="Google" id="ProtNLM"/>
    </source>
</evidence>
<protein>
    <recommendedName>
        <fullName evidence="3">Response regulatory domain-containing protein</fullName>
    </recommendedName>
</protein>
<evidence type="ECO:0000313" key="1">
    <source>
        <dbReference type="EMBL" id="MCW1933670.1"/>
    </source>
</evidence>
<dbReference type="InterPro" id="IPR011006">
    <property type="entry name" value="CheY-like_superfamily"/>
</dbReference>
<dbReference type="RefSeq" id="WP_264506550.1">
    <property type="nucleotide sequence ID" value="NZ_JAPDFL010000001.1"/>
</dbReference>
<proteinExistence type="predicted"/>
<comment type="caution">
    <text evidence="1">The sequence shown here is derived from an EMBL/GenBank/DDBJ whole genome shotgun (WGS) entry which is preliminary data.</text>
</comment>
<sequence>MRIMIVENKHHSASDMAREIRACGESVVGPFPSLTQAARHLSQADAAILDIWIGADQCFEMADLLALAGIPFIFVSGLKKVTLPQRHTHIELYSKPIGVPALLNALRTEFLTSLSHSLERSGAEPAKTLVRDLLASARQRISDTTAAERIVESVLHRALADIETRRRDRMAFWLHDLLDQEIRNDYPRHLN</sequence>
<dbReference type="Gene3D" id="3.40.50.2300">
    <property type="match status" value="1"/>
</dbReference>